<dbReference type="EMBL" id="AMGX01000019">
    <property type="protein sequence ID" value="EXJ66703.1"/>
    <property type="molecule type" value="Genomic_DNA"/>
</dbReference>
<evidence type="ECO:0000313" key="2">
    <source>
        <dbReference type="Proteomes" id="UP000019471"/>
    </source>
</evidence>
<evidence type="ECO:0000313" key="1">
    <source>
        <dbReference type="EMBL" id="EXJ66703.1"/>
    </source>
</evidence>
<organism evidence="1 2">
    <name type="scientific">Cladophialophora psammophila CBS 110553</name>
    <dbReference type="NCBI Taxonomy" id="1182543"/>
    <lineage>
        <taxon>Eukaryota</taxon>
        <taxon>Fungi</taxon>
        <taxon>Dikarya</taxon>
        <taxon>Ascomycota</taxon>
        <taxon>Pezizomycotina</taxon>
        <taxon>Eurotiomycetes</taxon>
        <taxon>Chaetothyriomycetidae</taxon>
        <taxon>Chaetothyriales</taxon>
        <taxon>Herpotrichiellaceae</taxon>
        <taxon>Cladophialophora</taxon>
    </lineage>
</organism>
<dbReference type="RefSeq" id="XP_007749140.1">
    <property type="nucleotide sequence ID" value="XM_007750950.1"/>
</dbReference>
<dbReference type="GeneID" id="19195067"/>
<dbReference type="HOGENOM" id="CLU_616776_0_0_1"/>
<proteinExistence type="predicted"/>
<protein>
    <recommendedName>
        <fullName evidence="3">Heterokaryon incompatibility domain-containing protein</fullName>
    </recommendedName>
</protein>
<reference evidence="1 2" key="1">
    <citation type="submission" date="2013-03" db="EMBL/GenBank/DDBJ databases">
        <title>The Genome Sequence of Cladophialophora psammophila CBS 110553.</title>
        <authorList>
            <consortium name="The Broad Institute Genomics Platform"/>
            <person name="Cuomo C."/>
            <person name="de Hoog S."/>
            <person name="Gorbushina A."/>
            <person name="Walker B."/>
            <person name="Young S.K."/>
            <person name="Zeng Q."/>
            <person name="Gargeya S."/>
            <person name="Fitzgerald M."/>
            <person name="Haas B."/>
            <person name="Abouelleil A."/>
            <person name="Allen A.W."/>
            <person name="Alvarado L."/>
            <person name="Arachchi H.M."/>
            <person name="Berlin A.M."/>
            <person name="Chapman S.B."/>
            <person name="Gainer-Dewar J."/>
            <person name="Goldberg J."/>
            <person name="Griggs A."/>
            <person name="Gujja S."/>
            <person name="Hansen M."/>
            <person name="Howarth C."/>
            <person name="Imamovic A."/>
            <person name="Ireland A."/>
            <person name="Larimer J."/>
            <person name="McCowan C."/>
            <person name="Murphy C."/>
            <person name="Pearson M."/>
            <person name="Poon T.W."/>
            <person name="Priest M."/>
            <person name="Roberts A."/>
            <person name="Saif S."/>
            <person name="Shea T."/>
            <person name="Sisk P."/>
            <person name="Sykes S."/>
            <person name="Wortman J."/>
            <person name="Nusbaum C."/>
            <person name="Birren B."/>
        </authorList>
    </citation>
    <scope>NUCLEOTIDE SEQUENCE [LARGE SCALE GENOMIC DNA]</scope>
    <source>
        <strain evidence="1 2">CBS 110553</strain>
    </source>
</reference>
<accession>W9WFH8</accession>
<keyword evidence="2" id="KW-1185">Reference proteome</keyword>
<name>W9WFH8_9EURO</name>
<evidence type="ECO:0008006" key="3">
    <source>
        <dbReference type="Google" id="ProtNLM"/>
    </source>
</evidence>
<comment type="caution">
    <text evidence="1">The sequence shown here is derived from an EMBL/GenBank/DDBJ whole genome shotgun (WGS) entry which is preliminary data.</text>
</comment>
<dbReference type="Proteomes" id="UP000019471">
    <property type="component" value="Unassembled WGS sequence"/>
</dbReference>
<dbReference type="STRING" id="1182543.W9WFH8"/>
<sequence>MDSCQCTSKPSHPLYRRLLQDNEIRVLTIHSQFEFTLKNVSLKNNPQYVAVSYCWGDDANEICNVRINGYDFQLRKHVFAMLEVLYCHHKEPRVWLDMIYTEATKVYAWLGEADPEIDCIFDVLTTFRDCKRELELPAHLDAAEQLSCHRGLFRKIYSERAGGLPRRNPTDDPTLHEEFNWLRPFYLRPYWRRIWIVQELVLAKEVVVCCGDKHIDFDDIYGLSLDWGSFEQGFDRIELDEAIVDELIGITKAKSSLSMVRVPKKFNINMRYPARISKRLLQRLFRRQGSEKQESNSSRWKTIQTIRGHRQRRQLLLGETEGEDTSPTIFDGGEEGRGQVIVTMSRRGDVGKFDEVLKVYAQHRCKCPKDKVYGFRKLISAWKDNLVVDYKKSDLQVFLDAARFGLLNPEEHGGRHVAYWLWSAMGLGDRKEFNSCLCENSLEV</sequence>
<dbReference type="PANTHER" id="PTHR24148">
    <property type="entry name" value="ANKYRIN REPEAT DOMAIN-CONTAINING PROTEIN 39 HOMOLOG-RELATED"/>
    <property type="match status" value="1"/>
</dbReference>
<dbReference type="InterPro" id="IPR052895">
    <property type="entry name" value="HetReg/Transcr_Mod"/>
</dbReference>
<dbReference type="PANTHER" id="PTHR24148:SF73">
    <property type="entry name" value="HET DOMAIN PROTEIN (AFU_ORTHOLOGUE AFUA_8G01020)"/>
    <property type="match status" value="1"/>
</dbReference>
<dbReference type="AlphaFoldDB" id="W9WFH8"/>
<gene>
    <name evidence="1" type="ORF">A1O5_10374</name>
</gene>
<dbReference type="OrthoDB" id="4146092at2759"/>